<keyword evidence="5" id="KW-1185">Reference proteome</keyword>
<dbReference type="NCBIfam" id="TIGR02601">
    <property type="entry name" value="autotrns_rpt"/>
    <property type="match status" value="2"/>
</dbReference>
<dbReference type="Pfam" id="PF03797">
    <property type="entry name" value="Autotransporter"/>
    <property type="match status" value="1"/>
</dbReference>
<dbReference type="Pfam" id="PF12951">
    <property type="entry name" value="PATR"/>
    <property type="match status" value="3"/>
</dbReference>
<dbReference type="SMART" id="SM00869">
    <property type="entry name" value="Autotransporter"/>
    <property type="match status" value="1"/>
</dbReference>
<accession>A0A1H7UAC7</accession>
<dbReference type="InterPro" id="IPR005546">
    <property type="entry name" value="Autotransporte_beta"/>
</dbReference>
<dbReference type="NCBIfam" id="TIGR04393">
    <property type="entry name" value="rpt_T5SS_PEPC"/>
    <property type="match status" value="9"/>
</dbReference>
<dbReference type="GO" id="GO:0019867">
    <property type="term" value="C:outer membrane"/>
    <property type="evidence" value="ECO:0007669"/>
    <property type="project" value="InterPro"/>
</dbReference>
<dbReference type="InterPro" id="IPR006315">
    <property type="entry name" value="OM_autotransptr_brl_dom"/>
</dbReference>
<feature type="compositionally biased region" description="Polar residues" evidence="2">
    <location>
        <begin position="323"/>
        <end position="352"/>
    </location>
</feature>
<dbReference type="RefSeq" id="WP_177197980.1">
    <property type="nucleotide sequence ID" value="NZ_FOAJ01000018.1"/>
</dbReference>
<proteinExistence type="predicted"/>
<feature type="region of interest" description="Disordered" evidence="2">
    <location>
        <begin position="284"/>
        <end position="356"/>
    </location>
</feature>
<feature type="domain" description="Autotransporter" evidence="3">
    <location>
        <begin position="985"/>
        <end position="1264"/>
    </location>
</feature>
<sequence>MQNNRASIRKLCAATCTLGAFGVTESRAAPAFIDGGQVVTVPGTQTSPWAIGDQLYVGYTSDGTLHIDSGGSVSATDAIVSNVASAVGTVTVTGPNATFTTNSISVGDEGAGNLSIASGGTVTNSTAIVGRDAASSGSITLSGAGSTWHSTAVFGVADAGAGSLDIVDGGALVSADSYLSFRPTGTGTITVSGAGSSWVNSGTLYAGYAGSTSVSILAGAKLQSATTYLGNLAGSAGTLTVSGAGSTFVNGGALVVGNGGTGTLNVLGAATVTSASGDIGATAGASGAATVSGTGSTWTTTGELDVGDGGSGSLAMADGAQETRATASVGKQSGSTGAITVSGAGSTWTTTGELDVGDGGSGSLAIADGAQATSATASVGKQSGSTGAVTVSGAGSTWTTTGELDVGDGGSGSLAIADGAQATSATASVGKQSGSTGAVTVSGAGANWTSTSGLVVGNDGAGTLNIASGATVVAPAGLVVAANAGSAGTLNVTGGATLQTQSLAAGGGATHVAFDGATLIATGANASFISGFTSPLVISSGGLTIDDGGNPIGTDTSAFAGSGALTKAGSGTLVLVGDSTYTGGTTITAGTLQLGNGGATGSIAGDVSNGGTLVFDRSNAYTYDGAISGAGNVVQNGGGVTTLTGASTYTGATTIAAGTLALAGAGSIAASSRVIADATFDISAAGATANIRSLAGGGTVNVGAQHLNLTNAADTFDGALTGTGQFSLAAGTEFLAGDSGAFAGRTTVDGGTLGVTGTLGGTLDVNSGGSLIGTGSVGATTIHAGGAVSPGVASLGTLRVNGDLAFEPGSTYFDLNITPALQSDLIAVTGGAALHGASVVVNQGSGIYLPGSEWRVLTAANGVSGTFGSLAQGYPYIDLGFRYDANNAYLVAIRNQQPLCQPGMTANECSTARGVESLGEDATLAREVASQQSLADARRAFQLLSGQVYASTRSVLIEDSHFARDAILDRLRTASGPERPASAPPAELDPGLWIQPFGSWSTLGRTSDRNAATFDRSVGGFFAGADDELNSHWRVGGLFGYSRTSFDADDVQSSGHSDDYHIGAYVGSQWGALAIRSGVSWTWHDVSTSRSVVFPGVADAPSAGYHANTLQIFSEVAYQMQMNALRFEPFANLAYVRLHTDSFAENGDVAALSGAASTDDVGYSTLGLRASLPVALAPKLALSVSGSAGWRHAFGNATPATTMAFAGSSPFTVTGVPIARDAAVVTVGIDSAPNQKLNVGIAYSGQYGGRLRDSGVNAYASWKF</sequence>
<dbReference type="Gene3D" id="2.160.20.20">
    <property type="match status" value="1"/>
</dbReference>
<dbReference type="InterPro" id="IPR036709">
    <property type="entry name" value="Autotransporte_beta_dom_sf"/>
</dbReference>
<dbReference type="EMBL" id="FOAJ01000018">
    <property type="protein sequence ID" value="SEL93749.1"/>
    <property type="molecule type" value="Genomic_DNA"/>
</dbReference>
<evidence type="ECO:0000313" key="4">
    <source>
        <dbReference type="EMBL" id="SEL93749.1"/>
    </source>
</evidence>
<feature type="compositionally biased region" description="Low complexity" evidence="2">
    <location>
        <begin position="284"/>
        <end position="302"/>
    </location>
</feature>
<keyword evidence="1" id="KW-0732">Signal</keyword>
<feature type="region of interest" description="Disordered" evidence="2">
    <location>
        <begin position="377"/>
        <end position="396"/>
    </location>
</feature>
<name>A0A1H7UAC7_9BURK</name>
<dbReference type="PROSITE" id="PS51208">
    <property type="entry name" value="AUTOTRANSPORTER"/>
    <property type="match status" value="1"/>
</dbReference>
<dbReference type="SUPFAM" id="SSF51126">
    <property type="entry name" value="Pectin lyase-like"/>
    <property type="match status" value="2"/>
</dbReference>
<evidence type="ECO:0000256" key="1">
    <source>
        <dbReference type="ARBA" id="ARBA00022729"/>
    </source>
</evidence>
<evidence type="ECO:0000313" key="5">
    <source>
        <dbReference type="Proteomes" id="UP000199120"/>
    </source>
</evidence>
<dbReference type="InterPro" id="IPR011050">
    <property type="entry name" value="Pectin_lyase_fold/virulence"/>
</dbReference>
<dbReference type="InterPro" id="IPR030895">
    <property type="entry name" value="T5SS_PEPC_rpt"/>
</dbReference>
<organism evidence="4 5">
    <name type="scientific">Paraburkholderia caballeronis</name>
    <dbReference type="NCBI Taxonomy" id="416943"/>
    <lineage>
        <taxon>Bacteria</taxon>
        <taxon>Pseudomonadati</taxon>
        <taxon>Pseudomonadota</taxon>
        <taxon>Betaproteobacteria</taxon>
        <taxon>Burkholderiales</taxon>
        <taxon>Burkholderiaceae</taxon>
        <taxon>Paraburkholderia</taxon>
    </lineage>
</organism>
<dbReference type="AlphaFoldDB" id="A0A1H7UAC7"/>
<evidence type="ECO:0000256" key="2">
    <source>
        <dbReference type="SAM" id="MobiDB-lite"/>
    </source>
</evidence>
<dbReference type="Gene3D" id="2.40.128.130">
    <property type="entry name" value="Autotransporter beta-domain"/>
    <property type="match status" value="1"/>
</dbReference>
<dbReference type="SUPFAM" id="SSF103515">
    <property type="entry name" value="Autotransporter"/>
    <property type="match status" value="1"/>
</dbReference>
<evidence type="ECO:0000259" key="3">
    <source>
        <dbReference type="PROSITE" id="PS51208"/>
    </source>
</evidence>
<protein>
    <submittedName>
        <fullName evidence="4">Outer membrane autotransporter barrel domain-containing protein</fullName>
    </submittedName>
</protein>
<reference evidence="5" key="1">
    <citation type="submission" date="2016-10" db="EMBL/GenBank/DDBJ databases">
        <authorList>
            <person name="Varghese N."/>
            <person name="Submissions S."/>
        </authorList>
    </citation>
    <scope>NUCLEOTIDE SEQUENCE [LARGE SCALE GENOMIC DNA]</scope>
    <source>
        <strain evidence="5">LMG 26416</strain>
    </source>
</reference>
<gene>
    <name evidence="4" type="ORF">SAMN05192542_11862</name>
</gene>
<dbReference type="InterPro" id="IPR013425">
    <property type="entry name" value="Autotrns_rpt"/>
</dbReference>
<dbReference type="NCBIfam" id="TIGR01414">
    <property type="entry name" value="autotrans_barl"/>
    <property type="match status" value="1"/>
</dbReference>
<dbReference type="Proteomes" id="UP000199120">
    <property type="component" value="Unassembled WGS sequence"/>
</dbReference>
<dbReference type="InterPro" id="IPR012332">
    <property type="entry name" value="Autotransporter_pectin_lyase_C"/>
</dbReference>
<dbReference type="STRING" id="416943.SAMN05445871_2509"/>